<evidence type="ECO:0000259" key="3">
    <source>
        <dbReference type="Pfam" id="PF01557"/>
    </source>
</evidence>
<dbReference type="GO" id="GO:0044281">
    <property type="term" value="P:small molecule metabolic process"/>
    <property type="evidence" value="ECO:0007669"/>
    <property type="project" value="UniProtKB-ARBA"/>
</dbReference>
<dbReference type="HOGENOM" id="CLU_028458_4_2_2"/>
<dbReference type="GO" id="GO:0003824">
    <property type="term" value="F:catalytic activity"/>
    <property type="evidence" value="ECO:0007669"/>
    <property type="project" value="InterPro"/>
</dbReference>
<evidence type="ECO:0000313" key="4">
    <source>
        <dbReference type="EMBL" id="CCC39769.1"/>
    </source>
</evidence>
<dbReference type="SUPFAM" id="SSF56529">
    <property type="entry name" value="FAH"/>
    <property type="match status" value="1"/>
</dbReference>
<dbReference type="InterPro" id="IPR011234">
    <property type="entry name" value="Fumarylacetoacetase-like_C"/>
</dbReference>
<evidence type="ECO:0000313" key="5">
    <source>
        <dbReference type="Proteomes" id="UP000007954"/>
    </source>
</evidence>
<dbReference type="Proteomes" id="UP000007954">
    <property type="component" value="Chromosome"/>
</dbReference>
<evidence type="ECO:0000256" key="2">
    <source>
        <dbReference type="ARBA" id="ARBA00022723"/>
    </source>
</evidence>
<dbReference type="Pfam" id="PF01557">
    <property type="entry name" value="FAA_hydrolase"/>
    <property type="match status" value="1"/>
</dbReference>
<dbReference type="EMBL" id="FR746099">
    <property type="protein sequence ID" value="CCC39769.1"/>
    <property type="molecule type" value="Genomic_DNA"/>
</dbReference>
<feature type="domain" description="Fumarylacetoacetase-like C-terminal" evidence="3">
    <location>
        <begin position="46"/>
        <end position="235"/>
    </location>
</feature>
<proteinExistence type="inferred from homology"/>
<dbReference type="InterPro" id="IPR051121">
    <property type="entry name" value="FAH"/>
</dbReference>
<sequence>MKHARLQTPAGIVSGRYHNDTVNAPDGTYTVGRDGQLAVPCIPSALYCVGRNFTATLDQMDYDRPSVPDFFIKPPAALIGPAQPIRYPKWSDKLTYAGELAAVIDTRCRDIEQSSVPNIIRGYTILNDIDALDQEGRTARKAFDTSAPLGPWIETDADPYDMSMETIINGETRQSATTKQMIFDPYEIVSFLSRRFTLQPGDVISFGSPANPGTIEPGDNITITYDGVGTLENHVIEPADVS</sequence>
<dbReference type="RefSeq" id="WP_014555547.1">
    <property type="nucleotide sequence ID" value="NC_017459.1"/>
</dbReference>
<dbReference type="OrthoDB" id="6242at2157"/>
<organism evidence="4 5">
    <name type="scientific">Haloquadratum walsbyi (strain DSM 16854 / JCM 12705 / C23)</name>
    <dbReference type="NCBI Taxonomy" id="768065"/>
    <lineage>
        <taxon>Archaea</taxon>
        <taxon>Methanobacteriati</taxon>
        <taxon>Methanobacteriota</taxon>
        <taxon>Stenosarchaea group</taxon>
        <taxon>Halobacteria</taxon>
        <taxon>Halobacteriales</taxon>
        <taxon>Haloferacaceae</taxon>
        <taxon>Haloquadratum</taxon>
    </lineage>
</organism>
<dbReference type="Gene3D" id="3.90.850.10">
    <property type="entry name" value="Fumarylacetoacetase-like, C-terminal domain"/>
    <property type="match status" value="1"/>
</dbReference>
<dbReference type="AlphaFoldDB" id="G0LI49"/>
<dbReference type="PANTHER" id="PTHR42796">
    <property type="entry name" value="FUMARYLACETOACETATE HYDROLASE DOMAIN-CONTAINING PROTEIN 2A-RELATED"/>
    <property type="match status" value="1"/>
</dbReference>
<dbReference type="GeneID" id="12446540"/>
<dbReference type="InterPro" id="IPR036663">
    <property type="entry name" value="Fumarylacetoacetase_C_sf"/>
</dbReference>
<name>G0LI49_HALWC</name>
<comment type="similarity">
    <text evidence="1">Belongs to the FAH family.</text>
</comment>
<dbReference type="PANTHER" id="PTHR42796:SF4">
    <property type="entry name" value="FUMARYLACETOACETATE HYDROLASE DOMAIN-CONTAINING PROTEIN 2A"/>
    <property type="match status" value="1"/>
</dbReference>
<keyword evidence="2" id="KW-0479">Metal-binding</keyword>
<protein>
    <submittedName>
        <fullName evidence="4">Fumarylacetoacetase family protein</fullName>
    </submittedName>
</protein>
<accession>G0LI49</accession>
<reference evidence="4 5" key="1">
    <citation type="journal article" date="2011" name="PLoS ONE">
        <title>Haloquadratum walsbyi: limited diversity in a global pond.</title>
        <authorList>
            <person name="Dyall-Smith M."/>
            <person name="Pfeiffer F."/>
            <person name="Klee K."/>
            <person name="Palm P."/>
            <person name="Gross K."/>
            <person name="Schuster S.C."/>
            <person name="Rampp M."/>
            <person name="Oesterhelt D."/>
        </authorList>
    </citation>
    <scope>NUCLEOTIDE SEQUENCE [LARGE SCALE GENOMIC DNA]</scope>
    <source>
        <strain evidence="5">DSM 16854 / JCM 12705 / C23</strain>
    </source>
</reference>
<evidence type="ECO:0000256" key="1">
    <source>
        <dbReference type="ARBA" id="ARBA00010211"/>
    </source>
</evidence>
<dbReference type="GO" id="GO:0046872">
    <property type="term" value="F:metal ion binding"/>
    <property type="evidence" value="ECO:0007669"/>
    <property type="project" value="UniProtKB-KW"/>
</dbReference>
<dbReference type="KEGG" id="hwc:Hqrw_1844"/>
<gene>
    <name evidence="4" type="primary">hpcE2</name>
    <name evidence="4" type="ordered locus">Hqrw_1844</name>
</gene>